<organism evidence="3 4">
    <name type="scientific">Cadophora malorum</name>
    <dbReference type="NCBI Taxonomy" id="108018"/>
    <lineage>
        <taxon>Eukaryota</taxon>
        <taxon>Fungi</taxon>
        <taxon>Dikarya</taxon>
        <taxon>Ascomycota</taxon>
        <taxon>Pezizomycotina</taxon>
        <taxon>Leotiomycetes</taxon>
        <taxon>Helotiales</taxon>
        <taxon>Ploettnerulaceae</taxon>
        <taxon>Cadophora</taxon>
    </lineage>
</organism>
<dbReference type="Gene3D" id="3.40.30.10">
    <property type="entry name" value="Glutaredoxin"/>
    <property type="match status" value="1"/>
</dbReference>
<dbReference type="Pfam" id="PF13409">
    <property type="entry name" value="GST_N_2"/>
    <property type="match status" value="1"/>
</dbReference>
<dbReference type="InterPro" id="IPR004045">
    <property type="entry name" value="Glutathione_S-Trfase_N"/>
</dbReference>
<evidence type="ECO:0008006" key="5">
    <source>
        <dbReference type="Google" id="ProtNLM"/>
    </source>
</evidence>
<dbReference type="SUPFAM" id="SSF52833">
    <property type="entry name" value="Thioredoxin-like"/>
    <property type="match status" value="1"/>
</dbReference>
<keyword evidence="4" id="KW-1185">Reference proteome</keyword>
<sequence length="238" mass="27088">MSQLTLFDLPTKGRCSCWSLNPWKTRLALNFKGLDYKTEWVEYPDIKARLSPHVPANPPPDTDWTIPAMMFSDGTYIMDSKPIAERLEKDYPTPSLHLDSPIIQEIYPAIVAIAKPLRAVWLPRVPVNLLPERSSDYFHRTREEAVGKPLAQYMKEKGGEEAWVEALPAIKSLGELVKKNGGPYVLGKTPSYADFIVVGFLHFFKVIEEDMYQRLVKADPALGELYDACKPWLERDGH</sequence>
<reference evidence="3" key="1">
    <citation type="submission" date="2021-02" db="EMBL/GenBank/DDBJ databases">
        <title>Genome sequence Cadophora malorum strain M34.</title>
        <authorList>
            <person name="Stefanovic E."/>
            <person name="Vu D."/>
            <person name="Scully C."/>
            <person name="Dijksterhuis J."/>
            <person name="Roader J."/>
            <person name="Houbraken J."/>
        </authorList>
    </citation>
    <scope>NUCLEOTIDE SEQUENCE</scope>
    <source>
        <strain evidence="3">M34</strain>
    </source>
</reference>
<dbReference type="CDD" id="cd03038">
    <property type="entry name" value="GST_N_etherase_LigE"/>
    <property type="match status" value="1"/>
</dbReference>
<dbReference type="InterPro" id="IPR054416">
    <property type="entry name" value="GST_UstS-like_C"/>
</dbReference>
<dbReference type="InterPro" id="IPR036249">
    <property type="entry name" value="Thioredoxin-like_sf"/>
</dbReference>
<name>A0A8H7T8C7_9HELO</name>
<dbReference type="Pfam" id="PF22041">
    <property type="entry name" value="GST_C_7"/>
    <property type="match status" value="1"/>
</dbReference>
<dbReference type="Gene3D" id="1.20.1050.10">
    <property type="match status" value="1"/>
</dbReference>
<proteinExistence type="predicted"/>
<evidence type="ECO:0000313" key="3">
    <source>
        <dbReference type="EMBL" id="KAG4416730.1"/>
    </source>
</evidence>
<dbReference type="Proteomes" id="UP000664132">
    <property type="component" value="Unassembled WGS sequence"/>
</dbReference>
<dbReference type="OrthoDB" id="4951845at2759"/>
<evidence type="ECO:0000313" key="4">
    <source>
        <dbReference type="Proteomes" id="UP000664132"/>
    </source>
</evidence>
<dbReference type="InterPro" id="IPR036282">
    <property type="entry name" value="Glutathione-S-Trfase_C_sf"/>
</dbReference>
<evidence type="ECO:0000259" key="1">
    <source>
        <dbReference type="Pfam" id="PF13409"/>
    </source>
</evidence>
<dbReference type="SUPFAM" id="SSF47616">
    <property type="entry name" value="GST C-terminal domain-like"/>
    <property type="match status" value="1"/>
</dbReference>
<protein>
    <recommendedName>
        <fullName evidence="5">GST N-terminal domain-containing protein</fullName>
    </recommendedName>
</protein>
<accession>A0A8H7T8C7</accession>
<feature type="domain" description="GST N-terminal" evidence="1">
    <location>
        <begin position="18"/>
        <end position="89"/>
    </location>
</feature>
<gene>
    <name evidence="3" type="ORF">IFR04_010132</name>
</gene>
<comment type="caution">
    <text evidence="3">The sequence shown here is derived from an EMBL/GenBank/DDBJ whole genome shotgun (WGS) entry which is preliminary data.</text>
</comment>
<feature type="domain" description="Glutathione S-transferase UstS-like C-terminal" evidence="2">
    <location>
        <begin position="113"/>
        <end position="232"/>
    </location>
</feature>
<evidence type="ECO:0000259" key="2">
    <source>
        <dbReference type="Pfam" id="PF22041"/>
    </source>
</evidence>
<dbReference type="AlphaFoldDB" id="A0A8H7T8C7"/>
<dbReference type="EMBL" id="JAFJYH010000176">
    <property type="protein sequence ID" value="KAG4416730.1"/>
    <property type="molecule type" value="Genomic_DNA"/>
</dbReference>